<gene>
    <name evidence="3" type="ORF">G6047_14625</name>
</gene>
<keyword evidence="1" id="KW-0732">Signal</keyword>
<feature type="chain" id="PRO_5037629072" description="Lipocalin-like domain-containing protein" evidence="1">
    <location>
        <begin position="19"/>
        <end position="145"/>
    </location>
</feature>
<dbReference type="RefSeq" id="WP_169528373.1">
    <property type="nucleotide sequence ID" value="NZ_JAAMPU010000108.1"/>
</dbReference>
<dbReference type="Pfam" id="PF13648">
    <property type="entry name" value="Lipocalin_4"/>
    <property type="match status" value="1"/>
</dbReference>
<name>A0A972G2I1_9FLAO</name>
<accession>A0A972G2I1</accession>
<dbReference type="InterPro" id="IPR024311">
    <property type="entry name" value="Lipocalin-like"/>
</dbReference>
<dbReference type="AlphaFoldDB" id="A0A972G2I1"/>
<proteinExistence type="predicted"/>
<dbReference type="EMBL" id="JAAMPU010000108">
    <property type="protein sequence ID" value="NMH29271.1"/>
    <property type="molecule type" value="Genomic_DNA"/>
</dbReference>
<reference evidence="3" key="1">
    <citation type="submission" date="2020-02" db="EMBL/GenBank/DDBJ databases">
        <title>Flavobacterium sp. genome.</title>
        <authorList>
            <person name="Jung H.S."/>
            <person name="Baek J.H."/>
            <person name="Jeon C.O."/>
        </authorList>
    </citation>
    <scope>NUCLEOTIDE SEQUENCE</scope>
    <source>
        <strain evidence="3">SE-s28</strain>
    </source>
</reference>
<evidence type="ECO:0000259" key="2">
    <source>
        <dbReference type="Pfam" id="PF13648"/>
    </source>
</evidence>
<dbReference type="PROSITE" id="PS51257">
    <property type="entry name" value="PROKAR_LIPOPROTEIN"/>
    <property type="match status" value="1"/>
</dbReference>
<comment type="caution">
    <text evidence="3">The sequence shown here is derived from an EMBL/GenBank/DDBJ whole genome shotgun (WGS) entry which is preliminary data.</text>
</comment>
<keyword evidence="4" id="KW-1185">Reference proteome</keyword>
<dbReference type="Proteomes" id="UP000712080">
    <property type="component" value="Unassembled WGS sequence"/>
</dbReference>
<organism evidence="3 4">
    <name type="scientific">Flavobacterium silvaticum</name>
    <dbReference type="NCBI Taxonomy" id="1852020"/>
    <lineage>
        <taxon>Bacteria</taxon>
        <taxon>Pseudomonadati</taxon>
        <taxon>Bacteroidota</taxon>
        <taxon>Flavobacteriia</taxon>
        <taxon>Flavobacteriales</taxon>
        <taxon>Flavobacteriaceae</taxon>
        <taxon>Flavobacterium</taxon>
    </lineage>
</organism>
<feature type="domain" description="Lipocalin-like" evidence="2">
    <location>
        <begin position="28"/>
        <end position="118"/>
    </location>
</feature>
<evidence type="ECO:0000256" key="1">
    <source>
        <dbReference type="SAM" id="SignalP"/>
    </source>
</evidence>
<feature type="signal peptide" evidence="1">
    <location>
        <begin position="1"/>
        <end position="18"/>
    </location>
</feature>
<sequence length="145" mass="16426">MRKCIAILVVSLMLSSCAKVSKEDLSLLNGYWQIEKVVLADGTDKDYSANTSYDYFEIKGTSGFRQKVMPQYDGSFLTNTVKESFTVVFSDEVPRMDYKTDFAKWSEQLETLDKNHLVVKNSANIEYHYKKAAPINLLGDGKATK</sequence>
<evidence type="ECO:0000313" key="4">
    <source>
        <dbReference type="Proteomes" id="UP000712080"/>
    </source>
</evidence>
<protein>
    <recommendedName>
        <fullName evidence="2">Lipocalin-like domain-containing protein</fullName>
    </recommendedName>
</protein>
<evidence type="ECO:0000313" key="3">
    <source>
        <dbReference type="EMBL" id="NMH29271.1"/>
    </source>
</evidence>